<dbReference type="InterPro" id="IPR007811">
    <property type="entry name" value="RPC4"/>
</dbReference>
<comment type="caution">
    <text evidence="6">The sequence shown here is derived from an EMBL/GenBank/DDBJ whole genome shotgun (WGS) entry which is preliminary data.</text>
</comment>
<feature type="compositionally biased region" description="Acidic residues" evidence="5">
    <location>
        <begin position="291"/>
        <end position="302"/>
    </location>
</feature>
<evidence type="ECO:0000313" key="7">
    <source>
        <dbReference type="Proteomes" id="UP000076837"/>
    </source>
</evidence>
<keyword evidence="7" id="KW-1185">Reference proteome</keyword>
<feature type="region of interest" description="Disordered" evidence="5">
    <location>
        <begin position="517"/>
        <end position="563"/>
    </location>
</feature>
<protein>
    <submittedName>
        <fullName evidence="6">DNA binding</fullName>
    </submittedName>
</protein>
<dbReference type="GO" id="GO:0003677">
    <property type="term" value="F:DNA binding"/>
    <property type="evidence" value="ECO:0007669"/>
    <property type="project" value="InterPro"/>
</dbReference>
<dbReference type="Pfam" id="PF05132">
    <property type="entry name" value="RNA_pol_Rpc4"/>
    <property type="match status" value="1"/>
</dbReference>
<dbReference type="PANTHER" id="PTHR13408:SF0">
    <property type="entry name" value="DNA-DIRECTED RNA POLYMERASE III SUBUNIT RPC4"/>
    <property type="match status" value="1"/>
</dbReference>
<dbReference type="EMBL" id="JYNV01000014">
    <property type="protein sequence ID" value="KZM28545.1"/>
    <property type="molecule type" value="Genomic_DNA"/>
</dbReference>
<dbReference type="Proteomes" id="UP000076837">
    <property type="component" value="Unassembled WGS sequence"/>
</dbReference>
<organism evidence="6 7">
    <name type="scientific">Didymella rabiei</name>
    <name type="common">Chickpea ascochyta blight fungus</name>
    <name type="synonym">Mycosphaerella rabiei</name>
    <dbReference type="NCBI Taxonomy" id="5454"/>
    <lineage>
        <taxon>Eukaryota</taxon>
        <taxon>Fungi</taxon>
        <taxon>Dikarya</taxon>
        <taxon>Ascomycota</taxon>
        <taxon>Pezizomycotina</taxon>
        <taxon>Dothideomycetes</taxon>
        <taxon>Pleosporomycetidae</taxon>
        <taxon>Pleosporales</taxon>
        <taxon>Pleosporineae</taxon>
        <taxon>Didymellaceae</taxon>
        <taxon>Ascochyta</taxon>
    </lineage>
</organism>
<feature type="compositionally biased region" description="Basic and acidic residues" evidence="5">
    <location>
        <begin position="57"/>
        <end position="76"/>
    </location>
</feature>
<feature type="compositionally biased region" description="Basic and acidic residues" evidence="5">
    <location>
        <begin position="140"/>
        <end position="184"/>
    </location>
</feature>
<gene>
    <name evidence="6" type="ORF">ST47_g308</name>
</gene>
<feature type="compositionally biased region" description="Low complexity" evidence="5">
    <location>
        <begin position="106"/>
        <end position="118"/>
    </location>
</feature>
<proteinExistence type="predicted"/>
<feature type="compositionally biased region" description="Polar residues" evidence="5">
    <location>
        <begin position="34"/>
        <end position="44"/>
    </location>
</feature>
<name>A0A163MAM7_DIDRA</name>
<dbReference type="PANTHER" id="PTHR13408">
    <property type="entry name" value="DNA-DIRECTED RNA POLYMERASE III"/>
    <property type="match status" value="1"/>
</dbReference>
<dbReference type="STRING" id="5454.A0A163MAM7"/>
<feature type="compositionally biased region" description="Basic residues" evidence="5">
    <location>
        <begin position="122"/>
        <end position="131"/>
    </location>
</feature>
<dbReference type="GO" id="GO:0005666">
    <property type="term" value="C:RNA polymerase III complex"/>
    <property type="evidence" value="ECO:0007669"/>
    <property type="project" value="InterPro"/>
</dbReference>
<dbReference type="GO" id="GO:0042797">
    <property type="term" value="P:tRNA transcription by RNA polymerase III"/>
    <property type="evidence" value="ECO:0007669"/>
    <property type="project" value="TreeGrafter"/>
</dbReference>
<evidence type="ECO:0000256" key="1">
    <source>
        <dbReference type="ARBA" id="ARBA00004123"/>
    </source>
</evidence>
<sequence length="644" mass="68019">MPPKPRGRGSTRARASARGGAAAARTTDGASEGAESTTTPQTFGESAASEPAPAIVPKEEGDGDAKPPSPAEHDSSTNDDTSATATPQEGAEAATRPPVQRLGGLRSAEPSSRSASPSVKRGSTRGGKKGPVKPTFTGRRSKEERAALEKEALEREKIRNREREKEDAFQARKKEREAAKEASRATRGRGGYSSAMSGPFSLGSSKEDRKTNHRSFSGFGAGSGSRAFRVKNEGDDGGPSRGGYSGGGGSGGGGGGGGGGGSSSIKREDGGIVESSEDEEDQEFPRRDIDLIEISDDEDGADVNERPSRSVLPIRITRKEHQEKALALNTDASAETAPKDTAEATGTAGRKSAGERSGQTSRKGKGKASDVEITGVRKPFKGVWQDTDDSDAQVKTEQASDDEQMPDAEQIGMDADQTEPPQKAEPPSPSTERKAKGRSKSIAEPVLQTDEDRAEWARFLENRKHIRAELGPDEVPTVDPSGDTAMADGAAPAPKPSVRDNNVYLFQIPPLMPELLEPGVKKEAAPDSAEPSAPAPPVKKETPKIKLEENFSDPAARPLQGPRFASGMVGKLRVRQSGRTTLDWGGTSYELAPGNRASFLQEVVSIHVVPDKDRVVPEDAGEAVSFGRVKGKFVVTPDWAEMLG</sequence>
<keyword evidence="4" id="KW-0539">Nucleus</keyword>
<dbReference type="AlphaFoldDB" id="A0A163MAM7"/>
<feature type="compositionally biased region" description="Basic and acidic residues" evidence="5">
    <location>
        <begin position="538"/>
        <end position="549"/>
    </location>
</feature>
<evidence type="ECO:0000256" key="3">
    <source>
        <dbReference type="ARBA" id="ARBA00023163"/>
    </source>
</evidence>
<accession>A0A163MAM7</accession>
<feature type="compositionally biased region" description="Basic residues" evidence="5">
    <location>
        <begin position="1"/>
        <end position="11"/>
    </location>
</feature>
<evidence type="ECO:0000256" key="2">
    <source>
        <dbReference type="ARBA" id="ARBA00022478"/>
    </source>
</evidence>
<evidence type="ECO:0000256" key="4">
    <source>
        <dbReference type="ARBA" id="ARBA00023242"/>
    </source>
</evidence>
<keyword evidence="2" id="KW-0240">DNA-directed RNA polymerase</keyword>
<evidence type="ECO:0000256" key="5">
    <source>
        <dbReference type="SAM" id="MobiDB-lite"/>
    </source>
</evidence>
<reference evidence="6 7" key="1">
    <citation type="journal article" date="2016" name="Sci. Rep.">
        <title>Draft genome sequencing and secretome analysis of fungal phytopathogen Ascochyta rabiei provides insight into the necrotrophic effector repertoire.</title>
        <authorList>
            <person name="Verma S."/>
            <person name="Gazara R.K."/>
            <person name="Nizam S."/>
            <person name="Parween S."/>
            <person name="Chattopadhyay D."/>
            <person name="Verma P.K."/>
        </authorList>
    </citation>
    <scope>NUCLEOTIDE SEQUENCE [LARGE SCALE GENOMIC DNA]</scope>
    <source>
        <strain evidence="6 7">ArDII</strain>
    </source>
</reference>
<feature type="region of interest" description="Disordered" evidence="5">
    <location>
        <begin position="1"/>
        <end position="449"/>
    </location>
</feature>
<evidence type="ECO:0000313" key="6">
    <source>
        <dbReference type="EMBL" id="KZM28545.1"/>
    </source>
</evidence>
<feature type="compositionally biased region" description="Low complexity" evidence="5">
    <location>
        <begin position="12"/>
        <end position="31"/>
    </location>
</feature>
<feature type="region of interest" description="Disordered" evidence="5">
    <location>
        <begin position="468"/>
        <end position="498"/>
    </location>
</feature>
<comment type="subcellular location">
    <subcellularLocation>
        <location evidence="1">Nucleus</location>
    </subcellularLocation>
</comment>
<keyword evidence="3" id="KW-0804">Transcription</keyword>
<feature type="compositionally biased region" description="Gly residues" evidence="5">
    <location>
        <begin position="237"/>
        <end position="262"/>
    </location>
</feature>